<evidence type="ECO:0008006" key="4">
    <source>
        <dbReference type="Google" id="ProtNLM"/>
    </source>
</evidence>
<sequence length="1195" mass="127629">MSEEQHQEAVLDVRSSFETALAETEKDFQAAFSFHRPYPEAPNPALTLSDLGVVGLPLSTRDADAIKSRSVQAPFGMGERTMVDTAVRDTWEIDAKQVSFSNPTWDAWLSGVVEEVCRTLGVNFAASRPRAELYKLLLYETGSHFLPHVDTEKTDGMFATIIIVLPSLFTGGAAHLTFGDLSTVYDCAPKSLLETSVMAWYTDVTHEIKPITCGYRLALSYNMLHTTTSLRPALQSQNSVAEKLQRVLLAWRGDTSGRAPQKLLFLLDHKYSEANLSAAALKGADAQRVAVLDALAKTHGFRLGLANAHCHLSGPANDCGGGGGGWDDSADEDDLDFVEVYEREMTIEHFVGLDGALIAEALEYDEGETIPADLTQSVEEDGHDEQEYEGYMGNGAGTLERWYRRTVLVLWPARNNYAVLYTPEAGFARALEDLHEDNTPAAERELVAFVLANRARGPGAAAAAVCMSALHAGDAKLWQRAVAMCAAEGAGVKVVEDEVWREAGERWGWDAVRPSLELMLAHDRGNQARLDFLRALREKAPWAPIAMDAGAVAALHAQLLPWAAAQVPVVLGSLRTLAPGESLALLRAAHENGGMACLKDVVLPQVVALASEDTLRHFATQLFASDLFAESPEKSAAVSSLLSAAIAKTVFFKPAPAQPAYYNSWRYPPQPQAPATDYTVVAKSCIQTCVVLGCAELVGAVLARVGDTATLNARRAQECARTLMLPVVAACAERMRVAPQSVPQDAFVMLKEKAVTLYFDGFAANAAGVTRADVAALVGATLADGDATVFVTTVVPRLEAMKWSEASLRALIDELHAQRARFVFPQSYTGRTFDAVFAGLVQRFIALSTPPTSASIVGTLDWLRTLGAPFWPQALARYVDPPGASAQYARTVLVLLGPALRHWGARHGLVRELGPALAALVRAWLRLVLGRAPPPNAALAGQLAALNRWTCTCVHCADARKFLTKGTERAKSMYRIGAPARKHVEGFLAAHARGLATCALVRSTPQGLTITRSDALQQLLVWRTEHANGKALLKSIAPDDAELRRVLGAAYPEIVATLNGSANPPPPAAAGPGTSSAHRPALPPAPTAQAVAPVPVPSAPAQSAAAAPSLASLPQNYQLPPGFLGQAGSAALLPQLQLPASVVNALVRRRDAEPFPAASSAPVGAAASEPAAGGEPPAKKRKYFPADPDDIIDLT</sequence>
<organism evidence="2 3">
    <name type="scientific">Phanerochaete sordida</name>
    <dbReference type="NCBI Taxonomy" id="48140"/>
    <lineage>
        <taxon>Eukaryota</taxon>
        <taxon>Fungi</taxon>
        <taxon>Dikarya</taxon>
        <taxon>Basidiomycota</taxon>
        <taxon>Agaricomycotina</taxon>
        <taxon>Agaricomycetes</taxon>
        <taxon>Polyporales</taxon>
        <taxon>Phanerochaetaceae</taxon>
        <taxon>Phanerochaete</taxon>
    </lineage>
</organism>
<feature type="compositionally biased region" description="Low complexity" evidence="1">
    <location>
        <begin position="1156"/>
        <end position="1176"/>
    </location>
</feature>
<evidence type="ECO:0000313" key="3">
    <source>
        <dbReference type="Proteomes" id="UP000703269"/>
    </source>
</evidence>
<dbReference type="PANTHER" id="PTHR33099">
    <property type="entry name" value="FE2OG DIOXYGENASE DOMAIN-CONTAINING PROTEIN"/>
    <property type="match status" value="1"/>
</dbReference>
<feature type="compositionally biased region" description="Low complexity" evidence="1">
    <location>
        <begin position="1087"/>
        <end position="1100"/>
    </location>
</feature>
<keyword evidence="3" id="KW-1185">Reference proteome</keyword>
<dbReference type="PANTHER" id="PTHR33099:SF7">
    <property type="entry name" value="MYND-TYPE DOMAIN-CONTAINING PROTEIN"/>
    <property type="match status" value="1"/>
</dbReference>
<evidence type="ECO:0000313" key="2">
    <source>
        <dbReference type="EMBL" id="GJE87366.1"/>
    </source>
</evidence>
<gene>
    <name evidence="2" type="ORF">PsYK624_034490</name>
</gene>
<protein>
    <recommendedName>
        <fullName evidence="4">Prolyl 4-hydroxylase alpha subunit Fe(2+) 2OG dioxygenase domain-containing protein</fullName>
    </recommendedName>
</protein>
<dbReference type="AlphaFoldDB" id="A0A9P3G325"/>
<proteinExistence type="predicted"/>
<name>A0A9P3G325_9APHY</name>
<dbReference type="Proteomes" id="UP000703269">
    <property type="component" value="Unassembled WGS sequence"/>
</dbReference>
<feature type="region of interest" description="Disordered" evidence="1">
    <location>
        <begin position="1154"/>
        <end position="1195"/>
    </location>
</feature>
<comment type="caution">
    <text evidence="2">The sequence shown here is derived from an EMBL/GenBank/DDBJ whole genome shotgun (WGS) entry which is preliminary data.</text>
</comment>
<dbReference type="EMBL" id="BPQB01000006">
    <property type="protein sequence ID" value="GJE87366.1"/>
    <property type="molecule type" value="Genomic_DNA"/>
</dbReference>
<feature type="region of interest" description="Disordered" evidence="1">
    <location>
        <begin position="1058"/>
        <end position="1100"/>
    </location>
</feature>
<accession>A0A9P3G325</accession>
<evidence type="ECO:0000256" key="1">
    <source>
        <dbReference type="SAM" id="MobiDB-lite"/>
    </source>
</evidence>
<dbReference type="Gene3D" id="2.60.120.620">
    <property type="entry name" value="q2cbj1_9rhob like domain"/>
    <property type="match status" value="1"/>
</dbReference>
<reference evidence="2 3" key="1">
    <citation type="submission" date="2021-08" db="EMBL/GenBank/DDBJ databases">
        <title>Draft Genome Sequence of Phanerochaete sordida strain YK-624.</title>
        <authorList>
            <person name="Mori T."/>
            <person name="Dohra H."/>
            <person name="Suzuki T."/>
            <person name="Kawagishi H."/>
            <person name="Hirai H."/>
        </authorList>
    </citation>
    <scope>NUCLEOTIDE SEQUENCE [LARGE SCALE GENOMIC DNA]</scope>
    <source>
        <strain evidence="2 3">YK-624</strain>
    </source>
</reference>
<dbReference type="OrthoDB" id="3269573at2759"/>